<dbReference type="GO" id="GO:0051082">
    <property type="term" value="F:unfolded protein binding"/>
    <property type="evidence" value="ECO:0007669"/>
    <property type="project" value="InterPro"/>
</dbReference>
<dbReference type="PROSITE" id="PS00636">
    <property type="entry name" value="DNAJ_1"/>
    <property type="match status" value="1"/>
</dbReference>
<keyword evidence="5" id="KW-0863">Zinc-finger</keyword>
<keyword evidence="6" id="KW-0862">Zinc</keyword>
<keyword evidence="1" id="KW-0963">Cytoplasm</keyword>
<dbReference type="Pfam" id="PF00226">
    <property type="entry name" value="DnaJ"/>
    <property type="match status" value="1"/>
</dbReference>
<dbReference type="InterPro" id="IPR002939">
    <property type="entry name" value="DnaJ_C"/>
</dbReference>
<evidence type="ECO:0000256" key="8">
    <source>
        <dbReference type="ARBA" id="ARBA00023186"/>
    </source>
</evidence>
<keyword evidence="7" id="KW-0346">Stress response</keyword>
<dbReference type="InterPro" id="IPR018253">
    <property type="entry name" value="DnaJ_domain_CS"/>
</dbReference>
<evidence type="ECO:0000256" key="6">
    <source>
        <dbReference type="ARBA" id="ARBA00022833"/>
    </source>
</evidence>
<dbReference type="CDD" id="cd10747">
    <property type="entry name" value="DnaJ_C"/>
    <property type="match status" value="1"/>
</dbReference>
<dbReference type="GO" id="GO:0005524">
    <property type="term" value="F:ATP binding"/>
    <property type="evidence" value="ECO:0007669"/>
    <property type="project" value="InterPro"/>
</dbReference>
<dbReference type="InterPro" id="IPR008971">
    <property type="entry name" value="HSP40/DnaJ_pept-bd"/>
</dbReference>
<dbReference type="EMBL" id="CAEZST010000021">
    <property type="protein sequence ID" value="CAB4550552.1"/>
    <property type="molecule type" value="Genomic_DNA"/>
</dbReference>
<dbReference type="CDD" id="cd10719">
    <property type="entry name" value="DnaJ_zf"/>
    <property type="match status" value="1"/>
</dbReference>
<keyword evidence="8" id="KW-0143">Chaperone</keyword>
<dbReference type="NCBIfam" id="NF008035">
    <property type="entry name" value="PRK10767.1"/>
    <property type="match status" value="1"/>
</dbReference>
<dbReference type="GO" id="GO:0008270">
    <property type="term" value="F:zinc ion binding"/>
    <property type="evidence" value="ECO:0007669"/>
    <property type="project" value="UniProtKB-KW"/>
</dbReference>
<dbReference type="InterPro" id="IPR036869">
    <property type="entry name" value="J_dom_sf"/>
</dbReference>
<dbReference type="FunFam" id="2.60.260.20:FF:000005">
    <property type="entry name" value="Chaperone protein dnaJ 1, mitochondrial"/>
    <property type="match status" value="1"/>
</dbReference>
<evidence type="ECO:0000256" key="1">
    <source>
        <dbReference type="ARBA" id="ARBA00022490"/>
    </source>
</evidence>
<keyword evidence="2" id="KW-0235">DNA replication</keyword>
<sequence>MSDHYEVLGVDRNATQDQIKKAYRKLARELHPDVNPSPDAEEKFKLVTHAYEVLSDPQSRAQYDQGGNTFGFGDIFENFFGAPQRGPRSRAQRGEDALLHVQLDLAEAVFGAVKILTIDTAIGCDPCSNSGIKAGTSIKTCDVCRGSGQIQRQVQSFMGVMVTTTTCNVCRGSGQTVPNPCPDCRGQGRIRAKRELELEIPAGVSDGLRLHLPRQGEVGFAGGSSGDIYLEISVTPHSIFGREGDDLTAVLEVPITDAALGAEVQIETLDGPTKVKIEAGAQHGDVLTLKGLGANRLRGKGRGDLKVQIRVLTPQRLDSKQKDLFKKLKELVTDEKPRLAIRRSKGRF</sequence>
<dbReference type="InterPro" id="IPR001305">
    <property type="entry name" value="HSP_DnaJ_Cys-rich_dom"/>
</dbReference>
<dbReference type="PANTHER" id="PTHR43096:SF48">
    <property type="entry name" value="CHAPERONE PROTEIN DNAJ"/>
    <property type="match status" value="1"/>
</dbReference>
<dbReference type="InterPro" id="IPR012724">
    <property type="entry name" value="DnaJ"/>
</dbReference>
<evidence type="ECO:0000259" key="10">
    <source>
        <dbReference type="PROSITE" id="PS51188"/>
    </source>
</evidence>
<name>A0A6J6CGC7_9ZZZZ</name>
<dbReference type="AlphaFoldDB" id="A0A6J6CGC7"/>
<evidence type="ECO:0000256" key="2">
    <source>
        <dbReference type="ARBA" id="ARBA00022705"/>
    </source>
</evidence>
<dbReference type="GO" id="GO:0031072">
    <property type="term" value="F:heat shock protein binding"/>
    <property type="evidence" value="ECO:0007669"/>
    <property type="project" value="InterPro"/>
</dbReference>
<dbReference type="Gene3D" id="1.10.287.110">
    <property type="entry name" value="DnaJ domain"/>
    <property type="match status" value="1"/>
</dbReference>
<dbReference type="CDD" id="cd06257">
    <property type="entry name" value="DnaJ"/>
    <property type="match status" value="1"/>
</dbReference>
<dbReference type="PROSITE" id="PS50076">
    <property type="entry name" value="DNAJ_2"/>
    <property type="match status" value="1"/>
</dbReference>
<dbReference type="SUPFAM" id="SSF57938">
    <property type="entry name" value="DnaJ/Hsp40 cysteine-rich domain"/>
    <property type="match status" value="1"/>
</dbReference>
<dbReference type="PRINTS" id="PR00625">
    <property type="entry name" value="JDOMAIN"/>
</dbReference>
<evidence type="ECO:0000256" key="7">
    <source>
        <dbReference type="ARBA" id="ARBA00023016"/>
    </source>
</evidence>
<dbReference type="GO" id="GO:0042026">
    <property type="term" value="P:protein refolding"/>
    <property type="evidence" value="ECO:0007669"/>
    <property type="project" value="TreeGrafter"/>
</dbReference>
<evidence type="ECO:0000256" key="5">
    <source>
        <dbReference type="ARBA" id="ARBA00022771"/>
    </source>
</evidence>
<keyword evidence="4" id="KW-0677">Repeat</keyword>
<dbReference type="Gene3D" id="2.10.230.10">
    <property type="entry name" value="Heat shock protein DnaJ, cysteine-rich domain"/>
    <property type="match status" value="1"/>
</dbReference>
<keyword evidence="3" id="KW-0479">Metal-binding</keyword>
<dbReference type="HAMAP" id="MF_01152">
    <property type="entry name" value="DnaJ"/>
    <property type="match status" value="1"/>
</dbReference>
<reference evidence="11" key="1">
    <citation type="submission" date="2020-05" db="EMBL/GenBank/DDBJ databases">
        <authorList>
            <person name="Chiriac C."/>
            <person name="Salcher M."/>
            <person name="Ghai R."/>
            <person name="Kavagutti S V."/>
        </authorList>
    </citation>
    <scope>NUCLEOTIDE SEQUENCE</scope>
</reference>
<feature type="domain" description="CR-type" evidence="10">
    <location>
        <begin position="111"/>
        <end position="193"/>
    </location>
</feature>
<dbReference type="PANTHER" id="PTHR43096">
    <property type="entry name" value="DNAJ HOMOLOG 1, MITOCHONDRIAL-RELATED"/>
    <property type="match status" value="1"/>
</dbReference>
<dbReference type="InterPro" id="IPR001623">
    <property type="entry name" value="DnaJ_domain"/>
</dbReference>
<evidence type="ECO:0000256" key="4">
    <source>
        <dbReference type="ARBA" id="ARBA00022737"/>
    </source>
</evidence>
<dbReference type="GO" id="GO:0006260">
    <property type="term" value="P:DNA replication"/>
    <property type="evidence" value="ECO:0007669"/>
    <property type="project" value="UniProtKB-KW"/>
</dbReference>
<dbReference type="PROSITE" id="PS51188">
    <property type="entry name" value="ZF_CR"/>
    <property type="match status" value="1"/>
</dbReference>
<dbReference type="SUPFAM" id="SSF49493">
    <property type="entry name" value="HSP40/DnaJ peptide-binding domain"/>
    <property type="match status" value="2"/>
</dbReference>
<proteinExistence type="inferred from homology"/>
<organism evidence="11">
    <name type="scientific">freshwater metagenome</name>
    <dbReference type="NCBI Taxonomy" id="449393"/>
    <lineage>
        <taxon>unclassified sequences</taxon>
        <taxon>metagenomes</taxon>
        <taxon>ecological metagenomes</taxon>
    </lineage>
</organism>
<dbReference type="Pfam" id="PF00684">
    <property type="entry name" value="DnaJ_CXXCXGXG"/>
    <property type="match status" value="1"/>
</dbReference>
<dbReference type="FunFam" id="2.10.230.10:FF:000002">
    <property type="entry name" value="Molecular chaperone DnaJ"/>
    <property type="match status" value="1"/>
</dbReference>
<accession>A0A6J6CGC7</accession>
<evidence type="ECO:0000256" key="3">
    <source>
        <dbReference type="ARBA" id="ARBA00022723"/>
    </source>
</evidence>
<dbReference type="SMART" id="SM00271">
    <property type="entry name" value="DnaJ"/>
    <property type="match status" value="1"/>
</dbReference>
<evidence type="ECO:0000313" key="11">
    <source>
        <dbReference type="EMBL" id="CAB4550552.1"/>
    </source>
</evidence>
<feature type="domain" description="J" evidence="9">
    <location>
        <begin position="3"/>
        <end position="67"/>
    </location>
</feature>
<dbReference type="SUPFAM" id="SSF46565">
    <property type="entry name" value="Chaperone J-domain"/>
    <property type="match status" value="1"/>
</dbReference>
<dbReference type="Gene3D" id="2.60.260.20">
    <property type="entry name" value="Urease metallochaperone UreE, N-terminal domain"/>
    <property type="match status" value="2"/>
</dbReference>
<dbReference type="InterPro" id="IPR036410">
    <property type="entry name" value="HSP_DnaJ_Cys-rich_dom_sf"/>
</dbReference>
<gene>
    <name evidence="11" type="ORF">UFOPK1503_01018</name>
</gene>
<dbReference type="Pfam" id="PF01556">
    <property type="entry name" value="DnaJ_C"/>
    <property type="match status" value="1"/>
</dbReference>
<dbReference type="GO" id="GO:0005737">
    <property type="term" value="C:cytoplasm"/>
    <property type="evidence" value="ECO:0007669"/>
    <property type="project" value="TreeGrafter"/>
</dbReference>
<evidence type="ECO:0000259" key="9">
    <source>
        <dbReference type="PROSITE" id="PS50076"/>
    </source>
</evidence>
<protein>
    <submittedName>
        <fullName evidence="11">Unannotated protein</fullName>
    </submittedName>
</protein>
<dbReference type="GO" id="GO:0009408">
    <property type="term" value="P:response to heat"/>
    <property type="evidence" value="ECO:0007669"/>
    <property type="project" value="InterPro"/>
</dbReference>